<dbReference type="EMBL" id="KV875637">
    <property type="protein sequence ID" value="RZR72167.1"/>
    <property type="molecule type" value="Genomic_DNA"/>
</dbReference>
<protein>
    <submittedName>
        <fullName evidence="1">Uncharacterized protein</fullName>
    </submittedName>
</protein>
<proteinExistence type="predicted"/>
<dbReference type="Proteomes" id="UP000290560">
    <property type="component" value="Unassembled WGS sequence"/>
</dbReference>
<sequence length="170" mass="18932">MGLTKDRLTSGTGRAHAILQCPCAAFTSETIIQFARRVKARNRAVPLFSETFSMRWRLETGEDCVSRCAPSERGQWAMHATDIAESRRASATIGRTLNGDTMRSIGTLPRACDGRERRAHRCVRSRVRHGLHGVCEERARTETSVPNDGMADVGCAGTMHRDRCRTENSR</sequence>
<accession>A0A445MD39</accession>
<name>A0A445MD39_ENSVE</name>
<gene>
    <name evidence="1" type="ORF">BHM03_00010830</name>
</gene>
<organism evidence="1">
    <name type="scientific">Ensete ventricosum</name>
    <name type="common">Abyssinian banana</name>
    <name type="synonym">Musa ensete</name>
    <dbReference type="NCBI Taxonomy" id="4639"/>
    <lineage>
        <taxon>Eukaryota</taxon>
        <taxon>Viridiplantae</taxon>
        <taxon>Streptophyta</taxon>
        <taxon>Embryophyta</taxon>
        <taxon>Tracheophyta</taxon>
        <taxon>Spermatophyta</taxon>
        <taxon>Magnoliopsida</taxon>
        <taxon>Liliopsida</taxon>
        <taxon>Zingiberales</taxon>
        <taxon>Musaceae</taxon>
        <taxon>Ensete</taxon>
    </lineage>
</organism>
<reference evidence="1" key="1">
    <citation type="journal article" date="2018" name="Data Brief">
        <title>Genome sequence data from 17 accessions of Ensete ventricosum, a staple food crop for millions in Ethiopia.</title>
        <authorList>
            <person name="Yemataw Z."/>
            <person name="Muzemil S."/>
            <person name="Ambachew D."/>
            <person name="Tripathi L."/>
            <person name="Tesfaye K."/>
            <person name="Chala A."/>
            <person name="Farbos A."/>
            <person name="O'Neill P."/>
            <person name="Moore K."/>
            <person name="Grant M."/>
            <person name="Studholme D.J."/>
        </authorList>
    </citation>
    <scope>NUCLEOTIDE SEQUENCE [LARGE SCALE GENOMIC DNA]</scope>
    <source>
        <tissue evidence="1">Leaf</tissue>
    </source>
</reference>
<evidence type="ECO:0000313" key="1">
    <source>
        <dbReference type="EMBL" id="RZR72167.1"/>
    </source>
</evidence>
<dbReference type="AlphaFoldDB" id="A0A445MD39"/>